<feature type="region of interest" description="Disordered" evidence="1">
    <location>
        <begin position="259"/>
        <end position="279"/>
    </location>
</feature>
<feature type="transmembrane region" description="Helical" evidence="2">
    <location>
        <begin position="54"/>
        <end position="75"/>
    </location>
</feature>
<dbReference type="Pfam" id="PF02517">
    <property type="entry name" value="Rce1-like"/>
    <property type="match status" value="1"/>
</dbReference>
<feature type="compositionally biased region" description="Basic and acidic residues" evidence="1">
    <location>
        <begin position="263"/>
        <end position="273"/>
    </location>
</feature>
<dbReference type="EC" id="3.4.-.-" evidence="4"/>
<sequence>MTGLPDTLADFGPAALAAVVVAGYLVVGEPVVGHVLHRRFEDRMRTDARARRSFYVRLLILEWGLSLLVLVVFLAAPDVDGGQLGLRWPKAWPGWVTGGACLLLVGFVVVSTRALRSGALAAQPPPGPRPGEGRHSEPAVQSTVALLPRSAGERRLFAVVGATAGICEEWLYRGFFLAVVAAVVPGLASGWLVVVAAVAFGAAHAYQGLAGVLLTGVLGGVFAALYLQTGSLLLPVLLHAAVDLRFLLVPSSALPPLRPARGARRDTQGDQRDSVGPSE</sequence>
<dbReference type="EMBL" id="JBAPLV010000003">
    <property type="protein sequence ID" value="MEI4277696.1"/>
    <property type="molecule type" value="Genomic_DNA"/>
</dbReference>
<name>A0ABU8E492_9ACTN</name>
<dbReference type="RefSeq" id="WP_225231963.1">
    <property type="nucleotide sequence ID" value="NZ_JBAPLV010000003.1"/>
</dbReference>
<dbReference type="GO" id="GO:0016787">
    <property type="term" value="F:hydrolase activity"/>
    <property type="evidence" value="ECO:0007669"/>
    <property type="project" value="UniProtKB-KW"/>
</dbReference>
<feature type="transmembrane region" description="Helical" evidence="2">
    <location>
        <begin position="95"/>
        <end position="115"/>
    </location>
</feature>
<organism evidence="4 5">
    <name type="scientific">Klenkia terrae</name>
    <dbReference type="NCBI Taxonomy" id="1052259"/>
    <lineage>
        <taxon>Bacteria</taxon>
        <taxon>Bacillati</taxon>
        <taxon>Actinomycetota</taxon>
        <taxon>Actinomycetes</taxon>
        <taxon>Geodermatophilales</taxon>
        <taxon>Geodermatophilaceae</taxon>
        <taxon>Klenkia</taxon>
    </lineage>
</organism>
<feature type="transmembrane region" description="Helical" evidence="2">
    <location>
        <begin position="206"/>
        <end position="227"/>
    </location>
</feature>
<dbReference type="Proteomes" id="UP001373496">
    <property type="component" value="Unassembled WGS sequence"/>
</dbReference>
<evidence type="ECO:0000313" key="5">
    <source>
        <dbReference type="Proteomes" id="UP001373496"/>
    </source>
</evidence>
<evidence type="ECO:0000259" key="3">
    <source>
        <dbReference type="Pfam" id="PF02517"/>
    </source>
</evidence>
<feature type="transmembrane region" description="Helical" evidence="2">
    <location>
        <begin position="12"/>
        <end position="33"/>
    </location>
</feature>
<accession>A0ABU8E492</accession>
<keyword evidence="5" id="KW-1185">Reference proteome</keyword>
<protein>
    <submittedName>
        <fullName evidence="4">CPBP family intramembrane glutamic endopeptidase</fullName>
        <ecNumber evidence="4">3.4.-.-</ecNumber>
    </submittedName>
</protein>
<evidence type="ECO:0000313" key="4">
    <source>
        <dbReference type="EMBL" id="MEI4277696.1"/>
    </source>
</evidence>
<keyword evidence="2" id="KW-0472">Membrane</keyword>
<gene>
    <name evidence="4" type="ORF">UXQ13_04380</name>
</gene>
<proteinExistence type="predicted"/>
<keyword evidence="4" id="KW-0378">Hydrolase</keyword>
<evidence type="ECO:0000256" key="1">
    <source>
        <dbReference type="SAM" id="MobiDB-lite"/>
    </source>
</evidence>
<reference evidence="4 5" key="1">
    <citation type="submission" date="2024-03" db="EMBL/GenBank/DDBJ databases">
        <title>Draft genome sequence of Klenkia terrae.</title>
        <authorList>
            <person name="Duangmal K."/>
            <person name="Chantavorakit T."/>
        </authorList>
    </citation>
    <scope>NUCLEOTIDE SEQUENCE [LARGE SCALE GENOMIC DNA]</scope>
    <source>
        <strain evidence="4 5">JCM 17786</strain>
    </source>
</reference>
<keyword evidence="2" id="KW-0812">Transmembrane</keyword>
<feature type="transmembrane region" description="Helical" evidence="2">
    <location>
        <begin position="175"/>
        <end position="200"/>
    </location>
</feature>
<evidence type="ECO:0000256" key="2">
    <source>
        <dbReference type="SAM" id="Phobius"/>
    </source>
</evidence>
<feature type="domain" description="CAAX prenyl protease 2/Lysostaphin resistance protein A-like" evidence="3">
    <location>
        <begin position="156"/>
        <end position="244"/>
    </location>
</feature>
<keyword evidence="2" id="KW-1133">Transmembrane helix</keyword>
<dbReference type="InterPro" id="IPR003675">
    <property type="entry name" value="Rce1/LyrA-like_dom"/>
</dbReference>
<comment type="caution">
    <text evidence="4">The sequence shown here is derived from an EMBL/GenBank/DDBJ whole genome shotgun (WGS) entry which is preliminary data.</text>
</comment>